<feature type="transmembrane region" description="Helical" evidence="8">
    <location>
        <begin position="179"/>
        <end position="201"/>
    </location>
</feature>
<evidence type="ECO:0000256" key="2">
    <source>
        <dbReference type="ARBA" id="ARBA00008333"/>
    </source>
</evidence>
<evidence type="ECO:0000256" key="7">
    <source>
        <dbReference type="SAM" id="MobiDB-lite"/>
    </source>
</evidence>
<evidence type="ECO:0000256" key="6">
    <source>
        <dbReference type="ARBA" id="ARBA00023136"/>
    </source>
</evidence>
<keyword evidence="6 8" id="KW-0472">Membrane</keyword>
<keyword evidence="3" id="KW-0410">Iron transport</keyword>
<evidence type="ECO:0000256" key="1">
    <source>
        <dbReference type="ARBA" id="ARBA00004141"/>
    </source>
</evidence>
<reference evidence="10" key="2">
    <citation type="submission" date="2013-07" db="EMBL/GenBank/DDBJ databases">
        <authorList>
            <consortium name="The Broad Institute Genome Sequencing Platform"/>
            <person name="Cuomo C."/>
            <person name="Litvintseva A."/>
            <person name="Chen Y."/>
            <person name="Heitman J."/>
            <person name="Sun S."/>
            <person name="Springer D."/>
            <person name="Dromer F."/>
            <person name="Young S.K."/>
            <person name="Zeng Q."/>
            <person name="Gargeya S."/>
            <person name="Fitzgerald M."/>
            <person name="Abouelleil A."/>
            <person name="Alvarado L."/>
            <person name="Berlin A.M."/>
            <person name="Chapman S.B."/>
            <person name="Dewar J."/>
            <person name="Goldberg J."/>
            <person name="Griggs A."/>
            <person name="Gujja S."/>
            <person name="Hansen M."/>
            <person name="Howarth C."/>
            <person name="Imamovic A."/>
            <person name="Larimer J."/>
            <person name="McCowan C."/>
            <person name="Murphy C."/>
            <person name="Pearson M."/>
            <person name="Priest M."/>
            <person name="Roberts A."/>
            <person name="Saif S."/>
            <person name="Shea T."/>
            <person name="Sykes S."/>
            <person name="Wortman J."/>
            <person name="Nusbaum C."/>
            <person name="Birren B."/>
        </authorList>
    </citation>
    <scope>NUCLEOTIDE SEQUENCE</scope>
    <source>
        <strain evidence="10">CBS 10737</strain>
    </source>
</reference>
<feature type="transmembrane region" description="Helical" evidence="8">
    <location>
        <begin position="280"/>
        <end position="300"/>
    </location>
</feature>
<keyword evidence="11" id="KW-1185">Reference proteome</keyword>
<dbReference type="EMBL" id="CP144522">
    <property type="protein sequence ID" value="WWC69588.1"/>
    <property type="molecule type" value="Genomic_DNA"/>
</dbReference>
<dbReference type="PANTHER" id="PTHR31632">
    <property type="entry name" value="IRON TRANSPORTER FTH1"/>
    <property type="match status" value="1"/>
</dbReference>
<feature type="compositionally biased region" description="Polar residues" evidence="7">
    <location>
        <begin position="72"/>
        <end position="103"/>
    </location>
</feature>
<evidence type="ECO:0000256" key="8">
    <source>
        <dbReference type="SAM" id="Phobius"/>
    </source>
</evidence>
<proteinExistence type="inferred from homology"/>
<comment type="subcellular location">
    <subcellularLocation>
        <location evidence="1">Membrane</location>
        <topology evidence="1">Multi-pass membrane protein</topology>
    </subcellularLocation>
</comment>
<keyword evidence="4 8" id="KW-0812">Transmembrane</keyword>
<dbReference type="GO" id="GO:0033573">
    <property type="term" value="C:high-affinity iron permease complex"/>
    <property type="evidence" value="ECO:0007669"/>
    <property type="project" value="InterPro"/>
</dbReference>
<accession>A0A1B9I9J4</accession>
<dbReference type="KEGG" id="kpin:30169834"/>
<keyword evidence="3" id="KW-0813">Transport</keyword>
<dbReference type="Pfam" id="PF03239">
    <property type="entry name" value="FTR1"/>
    <property type="match status" value="1"/>
</dbReference>
<feature type="transmembrane region" description="Helical" evidence="8">
    <location>
        <begin position="395"/>
        <end position="413"/>
    </location>
</feature>
<feature type="compositionally biased region" description="Low complexity" evidence="7">
    <location>
        <begin position="55"/>
        <end position="64"/>
    </location>
</feature>
<feature type="transmembrane region" description="Helical" evidence="8">
    <location>
        <begin position="248"/>
        <end position="274"/>
    </location>
</feature>
<dbReference type="EMBL" id="KI894008">
    <property type="protein sequence ID" value="OCF52180.1"/>
    <property type="molecule type" value="Genomic_DNA"/>
</dbReference>
<dbReference type="GO" id="GO:0015093">
    <property type="term" value="F:ferrous iron transmembrane transporter activity"/>
    <property type="evidence" value="ECO:0007669"/>
    <property type="project" value="TreeGrafter"/>
</dbReference>
<dbReference type="RefSeq" id="XP_019013399.1">
    <property type="nucleotide sequence ID" value="XM_019153238.1"/>
</dbReference>
<dbReference type="PANTHER" id="PTHR31632:SF2">
    <property type="entry name" value="PLASMA MEMBRANE IRON PERMEASE"/>
    <property type="match status" value="1"/>
</dbReference>
<dbReference type="GeneID" id="30169834"/>
<dbReference type="AlphaFoldDB" id="A0A1B9I9J4"/>
<evidence type="ECO:0000313" key="11">
    <source>
        <dbReference type="Proteomes" id="UP000094020"/>
    </source>
</evidence>
<dbReference type="Proteomes" id="UP000094020">
    <property type="component" value="Chromosome 4"/>
</dbReference>
<evidence type="ECO:0000313" key="9">
    <source>
        <dbReference type="EMBL" id="OCF52180.1"/>
    </source>
</evidence>
<feature type="transmembrane region" description="Helical" evidence="8">
    <location>
        <begin position="20"/>
        <end position="44"/>
    </location>
</feature>
<feature type="region of interest" description="Disordered" evidence="7">
    <location>
        <begin position="55"/>
        <end position="103"/>
    </location>
</feature>
<reference evidence="9" key="1">
    <citation type="submission" date="2013-07" db="EMBL/GenBank/DDBJ databases">
        <title>The Genome Sequence of Cryptococcus pinus CBS10737.</title>
        <authorList>
            <consortium name="The Broad Institute Genome Sequencing Platform"/>
            <person name="Cuomo C."/>
            <person name="Litvintseva A."/>
            <person name="Chen Y."/>
            <person name="Heitman J."/>
            <person name="Sun S."/>
            <person name="Springer D."/>
            <person name="Dromer F."/>
            <person name="Young S.K."/>
            <person name="Zeng Q."/>
            <person name="Gargeya S."/>
            <person name="Fitzgerald M."/>
            <person name="Abouelleil A."/>
            <person name="Alvarado L."/>
            <person name="Berlin A.M."/>
            <person name="Chapman S.B."/>
            <person name="Dewar J."/>
            <person name="Goldberg J."/>
            <person name="Griggs A."/>
            <person name="Gujja S."/>
            <person name="Hansen M."/>
            <person name="Howarth C."/>
            <person name="Imamovic A."/>
            <person name="Larimer J."/>
            <person name="McCowan C."/>
            <person name="Murphy C."/>
            <person name="Pearson M."/>
            <person name="Priest M."/>
            <person name="Roberts A."/>
            <person name="Saif S."/>
            <person name="Shea T."/>
            <person name="Sykes S."/>
            <person name="Wortman J."/>
            <person name="Nusbaum C."/>
            <person name="Birren B."/>
        </authorList>
    </citation>
    <scope>NUCLEOTIDE SEQUENCE [LARGE SCALE GENOMIC DNA]</scope>
    <source>
        <strain evidence="9">CBS 10737</strain>
    </source>
</reference>
<dbReference type="STRING" id="1296096.A0A1B9I9J4"/>
<dbReference type="OrthoDB" id="4364at2759"/>
<evidence type="ECO:0000256" key="3">
    <source>
        <dbReference type="ARBA" id="ARBA00022496"/>
    </source>
</evidence>
<protein>
    <submittedName>
        <fullName evidence="9">Iron ion transporter</fullName>
    </submittedName>
</protein>
<keyword evidence="5 8" id="KW-1133">Transmembrane helix</keyword>
<dbReference type="InterPro" id="IPR004923">
    <property type="entry name" value="FTR1/Fip1/EfeU"/>
</dbReference>
<name>A0A1B9I9J4_9TREE</name>
<evidence type="ECO:0000256" key="5">
    <source>
        <dbReference type="ARBA" id="ARBA00022989"/>
    </source>
</evidence>
<organism evidence="9">
    <name type="scientific">Kwoniella pini CBS 10737</name>
    <dbReference type="NCBI Taxonomy" id="1296096"/>
    <lineage>
        <taxon>Eukaryota</taxon>
        <taxon>Fungi</taxon>
        <taxon>Dikarya</taxon>
        <taxon>Basidiomycota</taxon>
        <taxon>Agaricomycotina</taxon>
        <taxon>Tremellomycetes</taxon>
        <taxon>Tremellales</taxon>
        <taxon>Cryptococcaceae</taxon>
        <taxon>Kwoniella</taxon>
    </lineage>
</organism>
<evidence type="ECO:0000313" key="10">
    <source>
        <dbReference type="EMBL" id="WWC69588.1"/>
    </source>
</evidence>
<gene>
    <name evidence="9" type="ORF">I206_01465</name>
    <name evidence="10" type="ORF">I206_103531</name>
</gene>
<comment type="similarity">
    <text evidence="2">Belongs to the oxidase-dependent Fe transporter (OFeT) (TC 9.A.10.1) family.</text>
</comment>
<feature type="transmembrane region" description="Helical" evidence="8">
    <location>
        <begin position="144"/>
        <end position="167"/>
    </location>
</feature>
<evidence type="ECO:0000256" key="4">
    <source>
        <dbReference type="ARBA" id="ARBA00022692"/>
    </source>
</evidence>
<reference evidence="9" key="3">
    <citation type="submission" date="2016-07" db="EMBL/GenBank/DDBJ databases">
        <title>Evolution of pathogenesis and genome organization in the Tremellales.</title>
        <authorList>
            <person name="Cuomo C."/>
            <person name="Litvintseva A."/>
            <person name="Heitman J."/>
            <person name="Chen Y."/>
            <person name="Sun S."/>
            <person name="Springer D."/>
            <person name="Dromer F."/>
            <person name="Young S."/>
            <person name="Zeng Q."/>
            <person name="Chapman S."/>
            <person name="Gujja S."/>
            <person name="Saif S."/>
            <person name="Birren B."/>
        </authorList>
    </citation>
    <scope>NUCLEOTIDE SEQUENCE</scope>
    <source>
        <strain evidence="9">CBS 10737</strain>
    </source>
</reference>
<keyword evidence="3" id="KW-0408">Iron</keyword>
<sequence length="459" mass="50556">MALTDYFSPVAFFILLRESLEAGIIIAVLLGFISQIIPSIVQPLHLPLSESRRQSYSQSQYNENRQSEDSARSSQELLSGSQQNGTYGTSPPNQSSPHLESRSLITPKNGRRLSGLEVDQDDIEEAEEVTEEKDKVVKKMRLQIWSGALLGGTVAMAIGAIFLYVFYTYTHDLWQDAENLWEGGFCALASILILVMSLAFLRLPHAQVKWRLKLLSAYHSHSESDPEHIQQHPHKHGNRHKRANKATAILFGLPFITVLREGLEGVVFLGGIGLSEKGSAVAGGGIGGLIVGGLIAYLLFSSTTPLSLTKFVQFSSLLLFMIGAGLASRAAYAFERQYFISYVGTAAAEAGNGPGSYRVAGNIWHLTWWDPEPGSGDNFAQLAQAVVGWNNTGTVWTVSTYIAYWLLITFTLVHAKFKEGRTALCGQLSKRGWEREFSKRERGVADDEVLLDDRSDIGE</sequence>
<feature type="transmembrane region" description="Helical" evidence="8">
    <location>
        <begin position="312"/>
        <end position="332"/>
    </location>
</feature>
<keyword evidence="3" id="KW-0406">Ion transport</keyword>
<reference evidence="10" key="4">
    <citation type="submission" date="2024-02" db="EMBL/GenBank/DDBJ databases">
        <title>Comparative genomics of Cryptococcus and Kwoniella reveals pathogenesis evolution and contrasting modes of karyotype evolution via chromosome fusion or intercentromeric recombination.</title>
        <authorList>
            <person name="Coelho M.A."/>
            <person name="David-Palma M."/>
            <person name="Shea T."/>
            <person name="Bowers K."/>
            <person name="McGinley-Smith S."/>
            <person name="Mohammad A.W."/>
            <person name="Gnirke A."/>
            <person name="Yurkov A.M."/>
            <person name="Nowrousian M."/>
            <person name="Sun S."/>
            <person name="Cuomo C.A."/>
            <person name="Heitman J."/>
        </authorList>
    </citation>
    <scope>NUCLEOTIDE SEQUENCE</scope>
    <source>
        <strain evidence="10">CBS 10737</strain>
    </source>
</reference>